<evidence type="ECO:0000256" key="3">
    <source>
        <dbReference type="ARBA" id="ARBA00023163"/>
    </source>
</evidence>
<reference evidence="6" key="1">
    <citation type="journal article" date="2019" name="Int. J. Syst. Evol. Microbiol.">
        <title>The Global Catalogue of Microorganisms (GCM) 10K type strain sequencing project: providing services to taxonomists for standard genome sequencing and annotation.</title>
        <authorList>
            <consortium name="The Broad Institute Genomics Platform"/>
            <consortium name="The Broad Institute Genome Sequencing Center for Infectious Disease"/>
            <person name="Wu L."/>
            <person name="Ma J."/>
        </authorList>
    </citation>
    <scope>NUCLEOTIDE SEQUENCE [LARGE SCALE GENOMIC DNA]</scope>
    <source>
        <strain evidence="6">CGMCC 1.16326</strain>
    </source>
</reference>
<keyword evidence="6" id="KW-1185">Reference proteome</keyword>
<evidence type="ECO:0000313" key="6">
    <source>
        <dbReference type="Proteomes" id="UP001596104"/>
    </source>
</evidence>
<dbReference type="PRINTS" id="PR00036">
    <property type="entry name" value="HTHLACI"/>
</dbReference>
<dbReference type="Pfam" id="PF13407">
    <property type="entry name" value="Peripla_BP_4"/>
    <property type="match status" value="1"/>
</dbReference>
<dbReference type="RefSeq" id="WP_377010855.1">
    <property type="nucleotide sequence ID" value="NZ_JBHSLV010000034.1"/>
</dbReference>
<dbReference type="CDD" id="cd06307">
    <property type="entry name" value="PBP1_sugar_binding"/>
    <property type="match status" value="1"/>
</dbReference>
<dbReference type="Proteomes" id="UP001596104">
    <property type="component" value="Unassembled WGS sequence"/>
</dbReference>
<dbReference type="GO" id="GO:0003677">
    <property type="term" value="F:DNA binding"/>
    <property type="evidence" value="ECO:0007669"/>
    <property type="project" value="UniProtKB-KW"/>
</dbReference>
<keyword evidence="1" id="KW-0805">Transcription regulation</keyword>
<name>A0ABW0HCR8_9HYPH</name>
<evidence type="ECO:0000313" key="5">
    <source>
        <dbReference type="EMBL" id="MFC5395013.1"/>
    </source>
</evidence>
<dbReference type="PROSITE" id="PS50932">
    <property type="entry name" value="HTH_LACI_2"/>
    <property type="match status" value="1"/>
</dbReference>
<dbReference type="PANTHER" id="PTHR30146">
    <property type="entry name" value="LACI-RELATED TRANSCRIPTIONAL REPRESSOR"/>
    <property type="match status" value="1"/>
</dbReference>
<dbReference type="InterPro" id="IPR010982">
    <property type="entry name" value="Lambda_DNA-bd_dom_sf"/>
</dbReference>
<dbReference type="PROSITE" id="PS00356">
    <property type="entry name" value="HTH_LACI_1"/>
    <property type="match status" value="1"/>
</dbReference>
<dbReference type="EMBL" id="JBHSLV010000034">
    <property type="protein sequence ID" value="MFC5395013.1"/>
    <property type="molecule type" value="Genomic_DNA"/>
</dbReference>
<dbReference type="PANTHER" id="PTHR30146:SF152">
    <property type="entry name" value="TRANSCRIPTIONAL REGULATORY PROTEIN"/>
    <property type="match status" value="1"/>
</dbReference>
<dbReference type="InterPro" id="IPR028082">
    <property type="entry name" value="Peripla_BP_I"/>
</dbReference>
<evidence type="ECO:0000256" key="2">
    <source>
        <dbReference type="ARBA" id="ARBA00023125"/>
    </source>
</evidence>
<dbReference type="Gene3D" id="3.40.50.2300">
    <property type="match status" value="2"/>
</dbReference>
<organism evidence="5 6">
    <name type="scientific">Bosea vestrisii</name>
    <dbReference type="NCBI Taxonomy" id="151416"/>
    <lineage>
        <taxon>Bacteria</taxon>
        <taxon>Pseudomonadati</taxon>
        <taxon>Pseudomonadota</taxon>
        <taxon>Alphaproteobacteria</taxon>
        <taxon>Hyphomicrobiales</taxon>
        <taxon>Boseaceae</taxon>
        <taxon>Bosea</taxon>
    </lineage>
</organism>
<dbReference type="SUPFAM" id="SSF53822">
    <property type="entry name" value="Periplasmic binding protein-like I"/>
    <property type="match status" value="1"/>
</dbReference>
<evidence type="ECO:0000259" key="4">
    <source>
        <dbReference type="PROSITE" id="PS50932"/>
    </source>
</evidence>
<dbReference type="InterPro" id="IPR025997">
    <property type="entry name" value="SBP_2_dom"/>
</dbReference>
<dbReference type="CDD" id="cd01392">
    <property type="entry name" value="HTH_LacI"/>
    <property type="match status" value="1"/>
</dbReference>
<gene>
    <name evidence="5" type="ORF">ACFPPC_20455</name>
</gene>
<dbReference type="Pfam" id="PF00356">
    <property type="entry name" value="LacI"/>
    <property type="match status" value="1"/>
</dbReference>
<feature type="domain" description="HTH lacI-type" evidence="4">
    <location>
        <begin position="20"/>
        <end position="74"/>
    </location>
</feature>
<accession>A0ABW0HCR8</accession>
<proteinExistence type="predicted"/>
<sequence length="355" mass="38282">MRGEVVEDEVDRNRIPIRRATLEDVAREAGVSLATADRVVNQRDGVRAKTVESVRRAIAKLDYRANPAAARLARGQSFRFAFILPSSTNAFMAGLMQQVRRIADWLEPQNAFVDILQLDVFDPEALASGLAGLAEHFHGVATVALDHPKVRAAIDDLVARGIAVVTLVSDAPTSRRAHYIGIDNPAAGRTSASLMGRFLGGRSGKVGVVLGSMSLRDHVERLYGFQQVLSGDYPGLNLLPVLEGRDQSERNEAAVAKLLAEHPDLIGLYNIGAGNEGIVAALEAAGRPLVFIAHELTEATRRGLLSGTVAAVINQDPGHEARSAARLLMAEAAGEPILLDQERIRIEIFLRDNMS</sequence>
<dbReference type="InterPro" id="IPR000843">
    <property type="entry name" value="HTH_LacI"/>
</dbReference>
<protein>
    <submittedName>
        <fullName evidence="5">LacI family DNA-binding transcriptional regulator</fullName>
    </submittedName>
</protein>
<dbReference type="SMART" id="SM00354">
    <property type="entry name" value="HTH_LACI"/>
    <property type="match status" value="1"/>
</dbReference>
<keyword evidence="2 5" id="KW-0238">DNA-binding</keyword>
<keyword evidence="3" id="KW-0804">Transcription</keyword>
<dbReference type="SUPFAM" id="SSF47413">
    <property type="entry name" value="lambda repressor-like DNA-binding domains"/>
    <property type="match status" value="1"/>
</dbReference>
<comment type="caution">
    <text evidence="5">The sequence shown here is derived from an EMBL/GenBank/DDBJ whole genome shotgun (WGS) entry which is preliminary data.</text>
</comment>
<dbReference type="Gene3D" id="1.10.260.40">
    <property type="entry name" value="lambda repressor-like DNA-binding domains"/>
    <property type="match status" value="1"/>
</dbReference>
<evidence type="ECO:0000256" key="1">
    <source>
        <dbReference type="ARBA" id="ARBA00023015"/>
    </source>
</evidence>